<gene>
    <name evidence="1" type="ORF">TCMB3V08_LOCUS8795</name>
</gene>
<dbReference type="AlphaFoldDB" id="A0A7R9PB25"/>
<dbReference type="EMBL" id="OE183998">
    <property type="protein sequence ID" value="CAD7576223.1"/>
    <property type="molecule type" value="Genomic_DNA"/>
</dbReference>
<proteinExistence type="predicted"/>
<reference evidence="1" key="1">
    <citation type="submission" date="2020-11" db="EMBL/GenBank/DDBJ databases">
        <authorList>
            <person name="Tran Van P."/>
        </authorList>
    </citation>
    <scope>NUCLEOTIDE SEQUENCE</scope>
</reference>
<evidence type="ECO:0000313" key="1">
    <source>
        <dbReference type="EMBL" id="CAD7576223.1"/>
    </source>
</evidence>
<sequence>MPGERVNRLGADNAFIHRDWKKIAEYNTAQCINWIFNPPNVSWGGVNTVFCDCISVINSRPLEYISEDSADLILLTPAMFLHDRGITNILMQGGAKLIHIPTQTQGGDAGNARIGRHSAIDTQIKERSIEYDENMERLWSCL</sequence>
<protein>
    <submittedName>
        <fullName evidence="1">(California timema) hypothetical protein</fullName>
    </submittedName>
</protein>
<organism evidence="1">
    <name type="scientific">Timema californicum</name>
    <name type="common">California timema</name>
    <name type="synonym">Walking stick</name>
    <dbReference type="NCBI Taxonomy" id="61474"/>
    <lineage>
        <taxon>Eukaryota</taxon>
        <taxon>Metazoa</taxon>
        <taxon>Ecdysozoa</taxon>
        <taxon>Arthropoda</taxon>
        <taxon>Hexapoda</taxon>
        <taxon>Insecta</taxon>
        <taxon>Pterygota</taxon>
        <taxon>Neoptera</taxon>
        <taxon>Polyneoptera</taxon>
        <taxon>Phasmatodea</taxon>
        <taxon>Timematodea</taxon>
        <taxon>Timematoidea</taxon>
        <taxon>Timematidae</taxon>
        <taxon>Timema</taxon>
    </lineage>
</organism>
<name>A0A7R9PB25_TIMCA</name>
<accession>A0A7R9PB25</accession>